<organism evidence="2 3">
    <name type="scientific">Brachionus plicatilis</name>
    <name type="common">Marine rotifer</name>
    <name type="synonym">Brachionus muelleri</name>
    <dbReference type="NCBI Taxonomy" id="10195"/>
    <lineage>
        <taxon>Eukaryota</taxon>
        <taxon>Metazoa</taxon>
        <taxon>Spiralia</taxon>
        <taxon>Gnathifera</taxon>
        <taxon>Rotifera</taxon>
        <taxon>Eurotatoria</taxon>
        <taxon>Monogononta</taxon>
        <taxon>Pseudotrocha</taxon>
        <taxon>Ploima</taxon>
        <taxon>Brachionidae</taxon>
        <taxon>Brachionus</taxon>
    </lineage>
</organism>
<sequence length="260" mass="30366">MIKSFLFNCELQRRFISSTIGDLKVASGYCASSIRCEIPDISLYGGIIDPLSICFKLFRMVKRFTMSNLFFETLILIAFCRRSEKSRPNFPLLNYLYSVFQTKVKFKNIIENICENIKNQLILKPYDLNIIIRDNKFDITNINNVFMDDDEQEIEIDWHLKIKFKKNVYDGIVKYIGSEEKCERETRKAKKNLTEIETIRQETGNADLTSGFLMTTVNPRKKNEVNYKVTRAYNKRKAPDKEPPIAKKPKKSNSIAHQTT</sequence>
<accession>A0A3M7RCF1</accession>
<dbReference type="AlphaFoldDB" id="A0A3M7RCF1"/>
<comment type="caution">
    <text evidence="2">The sequence shown here is derived from an EMBL/GenBank/DDBJ whole genome shotgun (WGS) entry which is preliminary data.</text>
</comment>
<protein>
    <submittedName>
        <fullName evidence="2">Uncharacterized protein</fullName>
    </submittedName>
</protein>
<gene>
    <name evidence="2" type="ORF">BpHYR1_003412</name>
</gene>
<dbReference type="EMBL" id="REGN01003705">
    <property type="protein sequence ID" value="RNA21243.1"/>
    <property type="molecule type" value="Genomic_DNA"/>
</dbReference>
<evidence type="ECO:0000313" key="2">
    <source>
        <dbReference type="EMBL" id="RNA21243.1"/>
    </source>
</evidence>
<proteinExistence type="predicted"/>
<evidence type="ECO:0000313" key="3">
    <source>
        <dbReference type="Proteomes" id="UP000276133"/>
    </source>
</evidence>
<dbReference type="Proteomes" id="UP000276133">
    <property type="component" value="Unassembled WGS sequence"/>
</dbReference>
<keyword evidence="3" id="KW-1185">Reference proteome</keyword>
<evidence type="ECO:0000256" key="1">
    <source>
        <dbReference type="SAM" id="MobiDB-lite"/>
    </source>
</evidence>
<reference evidence="2 3" key="1">
    <citation type="journal article" date="2018" name="Sci. Rep.">
        <title>Genomic signatures of local adaptation to the degree of environmental predictability in rotifers.</title>
        <authorList>
            <person name="Franch-Gras L."/>
            <person name="Hahn C."/>
            <person name="Garcia-Roger E.M."/>
            <person name="Carmona M.J."/>
            <person name="Serra M."/>
            <person name="Gomez A."/>
        </authorList>
    </citation>
    <scope>NUCLEOTIDE SEQUENCE [LARGE SCALE GENOMIC DNA]</scope>
    <source>
        <strain evidence="2">HYR1</strain>
    </source>
</reference>
<name>A0A3M7RCF1_BRAPC</name>
<feature type="region of interest" description="Disordered" evidence="1">
    <location>
        <begin position="231"/>
        <end position="260"/>
    </location>
</feature>